<evidence type="ECO:0000313" key="12">
    <source>
        <dbReference type="Proteomes" id="UP000246005"/>
    </source>
</evidence>
<dbReference type="GO" id="GO:0005886">
    <property type="term" value="C:plasma membrane"/>
    <property type="evidence" value="ECO:0007669"/>
    <property type="project" value="UniProtKB-SubCell"/>
</dbReference>
<evidence type="ECO:0000256" key="3">
    <source>
        <dbReference type="ARBA" id="ARBA00022692"/>
    </source>
</evidence>
<keyword evidence="5 9" id="KW-0472">Membrane</keyword>
<dbReference type="InterPro" id="IPR024791">
    <property type="entry name" value="Cyt_c/ubiquinol_Oxase_su3"/>
</dbReference>
<dbReference type="EMBL" id="QGHB01000030">
    <property type="protein sequence ID" value="PWK77977.1"/>
    <property type="molecule type" value="Genomic_DNA"/>
</dbReference>
<feature type="transmembrane region" description="Helical" evidence="9">
    <location>
        <begin position="143"/>
        <end position="164"/>
    </location>
</feature>
<dbReference type="SUPFAM" id="SSF81452">
    <property type="entry name" value="Cytochrome c oxidase subunit III-like"/>
    <property type="match status" value="1"/>
</dbReference>
<evidence type="ECO:0000256" key="5">
    <source>
        <dbReference type="ARBA" id="ARBA00023136"/>
    </source>
</evidence>
<dbReference type="Pfam" id="PF00510">
    <property type="entry name" value="COX3"/>
    <property type="match status" value="1"/>
</dbReference>
<feature type="transmembrane region" description="Helical" evidence="9">
    <location>
        <begin position="198"/>
        <end position="217"/>
    </location>
</feature>
<keyword evidence="3 7" id="KW-0812">Transmembrane</keyword>
<dbReference type="PROSITE" id="PS50253">
    <property type="entry name" value="COX3"/>
    <property type="match status" value="1"/>
</dbReference>
<evidence type="ECO:0000259" key="10">
    <source>
        <dbReference type="PROSITE" id="PS50253"/>
    </source>
</evidence>
<evidence type="ECO:0000256" key="8">
    <source>
        <dbReference type="SAM" id="MobiDB-lite"/>
    </source>
</evidence>
<evidence type="ECO:0000256" key="6">
    <source>
        <dbReference type="ARBA" id="ARBA00031400"/>
    </source>
</evidence>
<sequence length="218" mass="24268">MSNTPATSVQRPQVDHRVRGDLGKGDATGGYGFWGFLFCDMVVFTGFFITAIYERGQDPTVFAHGNAELSMTFGVVNTVLLLSASLFVALAVQSIRQARTHAGRWLLAAAGVCGTAFTVNKGFEWSAKVSAGRTPQDDFFFQLYYVLTGFHLAHVIVGVVVLCFQWHRAGRIKPVPTDTDPARLERMRTDQRLVESGANYWHLVDLLWLVLFALFYLI</sequence>
<dbReference type="InterPro" id="IPR035973">
    <property type="entry name" value="Cyt_c_oxidase_su3-like_sf"/>
</dbReference>
<protein>
    <recommendedName>
        <fullName evidence="6">Cytochrome aa3 subunit 3</fullName>
    </recommendedName>
</protein>
<dbReference type="GO" id="GO:0019646">
    <property type="term" value="P:aerobic electron transport chain"/>
    <property type="evidence" value="ECO:0007669"/>
    <property type="project" value="InterPro"/>
</dbReference>
<accession>A0A316HC43</accession>
<evidence type="ECO:0000256" key="4">
    <source>
        <dbReference type="ARBA" id="ARBA00022989"/>
    </source>
</evidence>
<feature type="domain" description="Heme-copper oxidase subunit III family profile" evidence="10">
    <location>
        <begin position="31"/>
        <end position="218"/>
    </location>
</feature>
<dbReference type="Proteomes" id="UP000246005">
    <property type="component" value="Unassembled WGS sequence"/>
</dbReference>
<evidence type="ECO:0000313" key="11">
    <source>
        <dbReference type="EMBL" id="PWK77977.1"/>
    </source>
</evidence>
<name>A0A316HC43_9PSEU</name>
<feature type="compositionally biased region" description="Polar residues" evidence="8">
    <location>
        <begin position="1"/>
        <end position="11"/>
    </location>
</feature>
<proteinExistence type="inferred from homology"/>
<comment type="caution">
    <text evidence="11">The sequence shown here is derived from an EMBL/GenBank/DDBJ whole genome shotgun (WGS) entry which is preliminary data.</text>
</comment>
<feature type="region of interest" description="Disordered" evidence="8">
    <location>
        <begin position="1"/>
        <end position="21"/>
    </location>
</feature>
<feature type="transmembrane region" description="Helical" evidence="9">
    <location>
        <begin position="73"/>
        <end position="92"/>
    </location>
</feature>
<dbReference type="InterPro" id="IPR000298">
    <property type="entry name" value="Cyt_c_oxidase-like_su3"/>
</dbReference>
<dbReference type="GO" id="GO:0004129">
    <property type="term" value="F:cytochrome-c oxidase activity"/>
    <property type="evidence" value="ECO:0007669"/>
    <property type="project" value="InterPro"/>
</dbReference>
<evidence type="ECO:0000256" key="7">
    <source>
        <dbReference type="RuleBase" id="RU003376"/>
    </source>
</evidence>
<dbReference type="Gene3D" id="1.20.120.80">
    <property type="entry name" value="Cytochrome c oxidase, subunit III, four-helix bundle"/>
    <property type="match status" value="1"/>
</dbReference>
<comment type="subcellular location">
    <subcellularLocation>
        <location evidence="7">Cell membrane</location>
        <topology evidence="7">Multi-pass membrane protein</topology>
    </subcellularLocation>
    <subcellularLocation>
        <location evidence="1">Membrane</location>
        <topology evidence="1">Multi-pass membrane protein</topology>
    </subcellularLocation>
</comment>
<gene>
    <name evidence="11" type="ORF">C8D88_13014</name>
</gene>
<feature type="transmembrane region" description="Helical" evidence="9">
    <location>
        <begin position="31"/>
        <end position="53"/>
    </location>
</feature>
<dbReference type="InterPro" id="IPR013833">
    <property type="entry name" value="Cyt_c_oxidase_su3_a-hlx"/>
</dbReference>
<organism evidence="11 12">
    <name type="scientific">Lentzea atacamensis</name>
    <dbReference type="NCBI Taxonomy" id="531938"/>
    <lineage>
        <taxon>Bacteria</taxon>
        <taxon>Bacillati</taxon>
        <taxon>Actinomycetota</taxon>
        <taxon>Actinomycetes</taxon>
        <taxon>Pseudonocardiales</taxon>
        <taxon>Pseudonocardiaceae</taxon>
        <taxon>Lentzea</taxon>
    </lineage>
</organism>
<evidence type="ECO:0000256" key="2">
    <source>
        <dbReference type="ARBA" id="ARBA00010581"/>
    </source>
</evidence>
<evidence type="ECO:0000256" key="1">
    <source>
        <dbReference type="ARBA" id="ARBA00004141"/>
    </source>
</evidence>
<keyword evidence="4 9" id="KW-1133">Transmembrane helix</keyword>
<reference evidence="11 12" key="1">
    <citation type="submission" date="2018-05" db="EMBL/GenBank/DDBJ databases">
        <title>Genomic Encyclopedia of Type Strains, Phase IV (KMG-IV): sequencing the most valuable type-strain genomes for metagenomic binning, comparative biology and taxonomic classification.</title>
        <authorList>
            <person name="Goeker M."/>
        </authorList>
    </citation>
    <scope>NUCLEOTIDE SEQUENCE [LARGE SCALE GENOMIC DNA]</scope>
    <source>
        <strain evidence="11 12">DSM 45480</strain>
    </source>
</reference>
<dbReference type="PANTHER" id="PTHR11403:SF6">
    <property type="entry name" value="NITRIC OXIDE REDUCTASE SUBUNIT E"/>
    <property type="match status" value="1"/>
</dbReference>
<feature type="transmembrane region" description="Helical" evidence="9">
    <location>
        <begin position="104"/>
        <end position="123"/>
    </location>
</feature>
<dbReference type="PANTHER" id="PTHR11403">
    <property type="entry name" value="CYTOCHROME C OXIDASE SUBUNIT III"/>
    <property type="match status" value="1"/>
</dbReference>
<dbReference type="AlphaFoldDB" id="A0A316HC43"/>
<comment type="similarity">
    <text evidence="2 7">Belongs to the cytochrome c oxidase subunit 3 family.</text>
</comment>
<dbReference type="RefSeq" id="WP_109642975.1">
    <property type="nucleotide sequence ID" value="NZ_QGHB01000030.1"/>
</dbReference>
<evidence type="ECO:0000256" key="9">
    <source>
        <dbReference type="SAM" id="Phobius"/>
    </source>
</evidence>